<evidence type="ECO:0000256" key="1">
    <source>
        <dbReference type="SAM" id="Phobius"/>
    </source>
</evidence>
<reference evidence="3" key="1">
    <citation type="submission" date="2021-02" db="EMBL/GenBank/DDBJ databases">
        <authorList>
            <person name="Nowell W R."/>
        </authorList>
    </citation>
    <scope>NUCLEOTIDE SEQUENCE</scope>
</reference>
<keyword evidence="6" id="KW-1185">Reference proteome</keyword>
<evidence type="ECO:0000256" key="2">
    <source>
        <dbReference type="SAM" id="SignalP"/>
    </source>
</evidence>
<feature type="transmembrane region" description="Helical" evidence="1">
    <location>
        <begin position="322"/>
        <end position="346"/>
    </location>
</feature>
<gene>
    <name evidence="4" type="ORF">BJG266_LOCUS13508</name>
    <name evidence="3" type="ORF">BJG266_LOCUS7505</name>
    <name evidence="5" type="ORF">QVE165_LOCUS32880</name>
</gene>
<feature type="transmembrane region" description="Helical" evidence="1">
    <location>
        <begin position="299"/>
        <end position="316"/>
    </location>
</feature>
<organism evidence="3 7">
    <name type="scientific">Adineta steineri</name>
    <dbReference type="NCBI Taxonomy" id="433720"/>
    <lineage>
        <taxon>Eukaryota</taxon>
        <taxon>Metazoa</taxon>
        <taxon>Spiralia</taxon>
        <taxon>Gnathifera</taxon>
        <taxon>Rotifera</taxon>
        <taxon>Eurotatoria</taxon>
        <taxon>Bdelloidea</taxon>
        <taxon>Adinetida</taxon>
        <taxon>Adinetidae</taxon>
        <taxon>Adineta</taxon>
    </lineage>
</organism>
<dbReference type="EMBL" id="CAJNOI010000055">
    <property type="protein sequence ID" value="CAF0956510.1"/>
    <property type="molecule type" value="Genomic_DNA"/>
</dbReference>
<comment type="caution">
    <text evidence="3">The sequence shown here is derived from an EMBL/GenBank/DDBJ whole genome shotgun (WGS) entry which is preliminary data.</text>
</comment>
<dbReference type="EMBL" id="CAJNOI010000022">
    <property type="protein sequence ID" value="CAF0844672.1"/>
    <property type="molecule type" value="Genomic_DNA"/>
</dbReference>
<protein>
    <recommendedName>
        <fullName evidence="8">Heparan-alpha-glucosaminide N-acetyltransferase-like protein</fullName>
    </recommendedName>
</protein>
<dbReference type="AlphaFoldDB" id="A0A813VYV6"/>
<keyword evidence="1" id="KW-0812">Transmembrane</keyword>
<dbReference type="OrthoDB" id="2149840at2759"/>
<evidence type="ECO:0000313" key="5">
    <source>
        <dbReference type="EMBL" id="CAF1330859.1"/>
    </source>
</evidence>
<dbReference type="Proteomes" id="UP000663832">
    <property type="component" value="Unassembled WGS sequence"/>
</dbReference>
<feature type="transmembrane region" description="Helical" evidence="1">
    <location>
        <begin position="561"/>
        <end position="582"/>
    </location>
</feature>
<feature type="transmembrane region" description="Helical" evidence="1">
    <location>
        <begin position="233"/>
        <end position="252"/>
    </location>
</feature>
<feature type="transmembrane region" description="Helical" evidence="1">
    <location>
        <begin position="462"/>
        <end position="480"/>
    </location>
</feature>
<evidence type="ECO:0000313" key="6">
    <source>
        <dbReference type="Proteomes" id="UP000663832"/>
    </source>
</evidence>
<name>A0A813VYV6_9BILA</name>
<evidence type="ECO:0000313" key="7">
    <source>
        <dbReference type="Proteomes" id="UP000663877"/>
    </source>
</evidence>
<evidence type="ECO:0000313" key="4">
    <source>
        <dbReference type="EMBL" id="CAF0956510.1"/>
    </source>
</evidence>
<keyword evidence="2" id="KW-0732">Signal</keyword>
<feature type="chain" id="PRO_5036223316" description="Heparan-alpha-glucosaminide N-acetyltransferase-like protein" evidence="2">
    <location>
        <begin position="20"/>
        <end position="623"/>
    </location>
</feature>
<keyword evidence="1" id="KW-1133">Transmembrane helix</keyword>
<evidence type="ECO:0008006" key="8">
    <source>
        <dbReference type="Google" id="ProtNLM"/>
    </source>
</evidence>
<dbReference type="EMBL" id="CAJNOM010000296">
    <property type="protein sequence ID" value="CAF1330859.1"/>
    <property type="molecule type" value="Genomic_DNA"/>
</dbReference>
<proteinExistence type="predicted"/>
<feature type="transmembrane region" description="Helical" evidence="1">
    <location>
        <begin position="258"/>
        <end position="279"/>
    </location>
</feature>
<dbReference type="PANTHER" id="PTHR31061">
    <property type="entry name" value="LD22376P"/>
    <property type="match status" value="1"/>
</dbReference>
<keyword evidence="1" id="KW-0472">Membrane</keyword>
<feature type="transmembrane region" description="Helical" evidence="1">
    <location>
        <begin position="125"/>
        <end position="150"/>
    </location>
</feature>
<feature type="transmembrane region" description="Helical" evidence="1">
    <location>
        <begin position="492"/>
        <end position="511"/>
    </location>
</feature>
<sequence>MYKSIYYLWFFLVTIQTQFIDDDSSDPLGMDEANLTISNTNYPHPIIFTYNVIECERCNFERLNDLIQPNTSYIVKINTVYAYDFRVINETNETVCQIKSYKFSEHGSYQFESSCIIYQIEESGYYWLPVIIGMSIIFLFIIFTQIWHCISRSPRCARFLPSFTQQELINKDSFIQLPRTPTTIVNDSNDDIIGTLSSSTELRLVGSTRLSNNSVRITKVLPKRLRSLDTFRGLSLMIMIFVNYGGGGYWFFKHSVWNGLTIADMVFPWFTWMMGISIVLSQRSLRAKNIRKSTIFFKICRRTLVLFTLGIMLQGGSERWVFIRIFGVLQRLAICYFFAAILVLIFDDAEDEPYSSEWPIGDDVHQPIRIELSNTLFHFWPQWIFILLITLAWILITFLPKFENCPHGYLGPGGKHEQGKYENCTGGMAGYIDRLILRSSHMDNHPTCKNVYDTKIPYDPEGLLGILTGTLLCYLGVQAGHSFAHATRIRRVCAHWIISGFICGSIGLALSKGGQSDSWIPINKNLWSLSFVLILAGLAFIILTILYLLVDVWNWFTGEPFLWLGMNSIVIYVGHEVCSNMFPVQFKVEETRHWQLMTMHIYGVMFWTIVAGLMYLKKTFIAI</sequence>
<accession>A0A813VYV6</accession>
<feature type="signal peptide" evidence="2">
    <location>
        <begin position="1"/>
        <end position="19"/>
    </location>
</feature>
<dbReference type="PANTHER" id="PTHR31061:SF24">
    <property type="entry name" value="LD22376P"/>
    <property type="match status" value="1"/>
</dbReference>
<feature type="transmembrane region" description="Helical" evidence="1">
    <location>
        <begin position="379"/>
        <end position="399"/>
    </location>
</feature>
<evidence type="ECO:0000313" key="3">
    <source>
        <dbReference type="EMBL" id="CAF0844672.1"/>
    </source>
</evidence>
<feature type="transmembrane region" description="Helical" evidence="1">
    <location>
        <begin position="594"/>
        <end position="616"/>
    </location>
</feature>
<dbReference type="Proteomes" id="UP000663877">
    <property type="component" value="Unassembled WGS sequence"/>
</dbReference>
<feature type="transmembrane region" description="Helical" evidence="1">
    <location>
        <begin position="526"/>
        <end position="549"/>
    </location>
</feature>